<reference evidence="2 3" key="1">
    <citation type="submission" date="2023-10" db="EMBL/GenBank/DDBJ databases">
        <title>Complete genome sequence of Shewanella sp. DAU334.</title>
        <authorList>
            <person name="Lee Y.-S."/>
            <person name="Jeong H.-R."/>
            <person name="Hwang E.-J."/>
            <person name="Choi Y.-L."/>
            <person name="Kim G.-D."/>
        </authorList>
    </citation>
    <scope>NUCLEOTIDE SEQUENCE [LARGE SCALE GENOMIC DNA]</scope>
    <source>
        <strain evidence="2 3">DAU334</strain>
    </source>
</reference>
<keyword evidence="3" id="KW-1185">Reference proteome</keyword>
<protein>
    <submittedName>
        <fullName evidence="2">GNAT family protein</fullName>
    </submittedName>
</protein>
<dbReference type="Pfam" id="PF13302">
    <property type="entry name" value="Acetyltransf_3"/>
    <property type="match status" value="1"/>
</dbReference>
<dbReference type="InterPro" id="IPR016181">
    <property type="entry name" value="Acyl_CoA_acyltransferase"/>
</dbReference>
<dbReference type="RefSeq" id="WP_310471467.1">
    <property type="nucleotide sequence ID" value="NZ_CP136522.1"/>
</dbReference>
<proteinExistence type="predicted"/>
<evidence type="ECO:0000259" key="1">
    <source>
        <dbReference type="Pfam" id="PF13302"/>
    </source>
</evidence>
<evidence type="ECO:0000313" key="3">
    <source>
        <dbReference type="Proteomes" id="UP001529491"/>
    </source>
</evidence>
<dbReference type="Gene3D" id="3.40.630.30">
    <property type="match status" value="1"/>
</dbReference>
<dbReference type="EMBL" id="CP136522">
    <property type="protein sequence ID" value="WOT03845.1"/>
    <property type="molecule type" value="Genomic_DNA"/>
</dbReference>
<dbReference type="InterPro" id="IPR000182">
    <property type="entry name" value="GNAT_dom"/>
</dbReference>
<dbReference type="Proteomes" id="UP001529491">
    <property type="component" value="Chromosome"/>
</dbReference>
<dbReference type="PANTHER" id="PTHR43610">
    <property type="entry name" value="BLL6696 PROTEIN"/>
    <property type="match status" value="1"/>
</dbReference>
<feature type="domain" description="N-acetyltransferase" evidence="1">
    <location>
        <begin position="16"/>
        <end position="154"/>
    </location>
</feature>
<dbReference type="SUPFAM" id="SSF55729">
    <property type="entry name" value="Acyl-CoA N-acyltransferases (Nat)"/>
    <property type="match status" value="1"/>
</dbReference>
<name>A0ABZ0JU55_9GAMM</name>
<sequence length="201" mass="22725">MNSAEEKDNILVGEHVVLEPLTMAHAPALSIAVCDGELWQLWFTQVPHPDDMNAYITQALADESKGEALAFAVRDRHSGAIVGSTRICHWQQQHRRLEVGHTWYAKSVQRTAVNTETKLLILTYAFETLDVIAVEFRTHIQNKASRLAICRLGANEDGILRNHQIMANGTIRDTVVYSIIDSEWPMVKSNLRRRLIDNISL</sequence>
<accession>A0ABZ0JU55</accession>
<organism evidence="2 3">
    <name type="scientific">Shewanella youngdeokensis</name>
    <dbReference type="NCBI Taxonomy" id="2999068"/>
    <lineage>
        <taxon>Bacteria</taxon>
        <taxon>Pseudomonadati</taxon>
        <taxon>Pseudomonadota</taxon>
        <taxon>Gammaproteobacteria</taxon>
        <taxon>Alteromonadales</taxon>
        <taxon>Shewanellaceae</taxon>
        <taxon>Shewanella</taxon>
    </lineage>
</organism>
<gene>
    <name evidence="2" type="ORF">RGE70_10855</name>
</gene>
<evidence type="ECO:0000313" key="2">
    <source>
        <dbReference type="EMBL" id="WOT03845.1"/>
    </source>
</evidence>
<dbReference type="PANTHER" id="PTHR43610:SF1">
    <property type="entry name" value="N-ACETYLTRANSFERASE DOMAIN-CONTAINING PROTEIN"/>
    <property type="match status" value="1"/>
</dbReference>